<comment type="caution">
    <text evidence="1">The sequence shown here is derived from an EMBL/GenBank/DDBJ whole genome shotgun (WGS) entry which is preliminary data.</text>
</comment>
<dbReference type="AlphaFoldDB" id="A0A2U2DSS7"/>
<keyword evidence="2" id="KW-1185">Reference proteome</keyword>
<dbReference type="InterPro" id="IPR019289">
    <property type="entry name" value="Phage_tail_E/E"/>
</dbReference>
<dbReference type="RefSeq" id="WP_109457751.1">
    <property type="nucleotide sequence ID" value="NZ_QFBC01000003.1"/>
</dbReference>
<gene>
    <name evidence="1" type="ORF">DEM27_08215</name>
</gene>
<dbReference type="Pfam" id="PF10109">
    <property type="entry name" value="Phage_TAC_7"/>
    <property type="match status" value="1"/>
</dbReference>
<name>A0A2U2DSS7_9HYPH</name>
<organism evidence="1 2">
    <name type="scientific">Metarhizobium album</name>
    <dbReference type="NCBI Taxonomy" id="2182425"/>
    <lineage>
        <taxon>Bacteria</taxon>
        <taxon>Pseudomonadati</taxon>
        <taxon>Pseudomonadota</taxon>
        <taxon>Alphaproteobacteria</taxon>
        <taxon>Hyphomicrobiales</taxon>
        <taxon>Rhizobiaceae</taxon>
        <taxon>Metarhizobium</taxon>
    </lineage>
</organism>
<dbReference type="EMBL" id="QFBC01000003">
    <property type="protein sequence ID" value="PWE56375.1"/>
    <property type="molecule type" value="Genomic_DNA"/>
</dbReference>
<proteinExistence type="predicted"/>
<sequence>MKYTLSSPVEFNGIEYKELTFREATTGDLMASDAVKGENSKMFAILASISDVPLPAFKKIKVSDLNKIMKATASLMGEPEESTEAGA</sequence>
<accession>A0A2U2DSS7</accession>
<reference evidence="1 2" key="1">
    <citation type="submission" date="2018-05" db="EMBL/GenBank/DDBJ databases">
        <title>The draft genome of strain NS-104.</title>
        <authorList>
            <person name="Hang P."/>
            <person name="Jiang J."/>
        </authorList>
    </citation>
    <scope>NUCLEOTIDE SEQUENCE [LARGE SCALE GENOMIC DNA]</scope>
    <source>
        <strain evidence="1 2">NS-104</strain>
    </source>
</reference>
<evidence type="ECO:0000313" key="1">
    <source>
        <dbReference type="EMBL" id="PWE56375.1"/>
    </source>
</evidence>
<protein>
    <submittedName>
        <fullName evidence="1">Phage tail assembly protein</fullName>
    </submittedName>
</protein>
<dbReference type="OrthoDB" id="8304198at2"/>
<dbReference type="Proteomes" id="UP000245252">
    <property type="component" value="Unassembled WGS sequence"/>
</dbReference>
<evidence type="ECO:0000313" key="2">
    <source>
        <dbReference type="Proteomes" id="UP000245252"/>
    </source>
</evidence>